<keyword evidence="9" id="KW-0175">Coiled coil</keyword>
<sequence length="537" mass="61681">MTDLVSTVAADGVANVTSNEIIQTKVEPAPAKVNYEEEATKLENKSYRFLAKQVHPVIIPSYASWFDFSKINDIERKAIPDFFDGSANYKTPTTYKDTRNFLINTYRLTPYEYLTMTAVRQNLGLDVTSIFKIHAFLEKWGLINYQLDPKTKPSSLSSKYKGHYEVVLDTADGLKPFIKEEIIEDKKENENKADAVEQDKEKPILSTINNDVKFTELEKFPINLSLETDVYNTLSEFISLEPEDRLKKKLNRSYICHTCGNDTVFVRYHNLRARDINICSRCYQEGHFGANFQASDFIRIDNNTSSMEWTEQEIFLLLEGIELYEDQWQRIVQHIGTERTVVECVEKFLKLPIEDSYINDAIGKLRSKYSNNTLEGSNTTKEEQIENAKNVISGINHTVEYLIDGQNDEVLKKMIPESANKVMSKYLKEAQIVTHELINLSAQGLNIRIEELKTLEKALIAEFDKLELEKSKLADNRKTLNDQVDQINEELKNMNITNTLTLVSQDGDLNKSTAEKSEDLYQTSDDIEKKKKESTSN</sequence>
<dbReference type="InterPro" id="IPR001005">
    <property type="entry name" value="SANT/Myb"/>
</dbReference>
<dbReference type="Pfam" id="PF00569">
    <property type="entry name" value="ZZ"/>
    <property type="match status" value="1"/>
</dbReference>
<evidence type="ECO:0000259" key="12">
    <source>
        <dbReference type="PROSITE" id="PS50135"/>
    </source>
</evidence>
<dbReference type="eggNOG" id="KOG1279">
    <property type="taxonomic scope" value="Eukaryota"/>
</dbReference>
<evidence type="ECO:0000256" key="4">
    <source>
        <dbReference type="ARBA" id="ARBA00023015"/>
    </source>
</evidence>
<dbReference type="FunFam" id="1.10.10.10:FF:000020">
    <property type="entry name" value="SWI/SNF complex subunit SMARCC2 isoform c"/>
    <property type="match status" value="1"/>
</dbReference>
<evidence type="ECO:0000313" key="15">
    <source>
        <dbReference type="EMBL" id="CCE61953.1"/>
    </source>
</evidence>
<evidence type="ECO:0000259" key="14">
    <source>
        <dbReference type="PROSITE" id="PS51293"/>
    </source>
</evidence>
<feature type="compositionally biased region" description="Basic and acidic residues" evidence="10">
    <location>
        <begin position="526"/>
        <end position="537"/>
    </location>
</feature>
<feature type="domain" description="ZZ-type" evidence="12">
    <location>
        <begin position="251"/>
        <end position="305"/>
    </location>
</feature>
<dbReference type="InterPro" id="IPR041984">
    <property type="entry name" value="Rsc8/Ssr1/Ssr2_ZZ"/>
</dbReference>
<dbReference type="PROSITE" id="PS50934">
    <property type="entry name" value="SWIRM"/>
    <property type="match status" value="1"/>
</dbReference>
<dbReference type="PANTHER" id="PTHR12802">
    <property type="entry name" value="SWI/SNF COMPLEX-RELATED"/>
    <property type="match status" value="1"/>
</dbReference>
<dbReference type="InterPro" id="IPR036388">
    <property type="entry name" value="WH-like_DNA-bd_sf"/>
</dbReference>
<evidence type="ECO:0000256" key="1">
    <source>
        <dbReference type="ARBA" id="ARBA00022723"/>
    </source>
</evidence>
<keyword evidence="1" id="KW-0479">Metal-binding</keyword>
<dbReference type="InterPro" id="IPR009057">
    <property type="entry name" value="Homeodomain-like_sf"/>
</dbReference>
<feature type="coiled-coil region" evidence="9">
    <location>
        <begin position="449"/>
        <end position="497"/>
    </location>
</feature>
<keyword evidence="5" id="KW-0238">DNA-binding</keyword>
<evidence type="ECO:0000256" key="10">
    <source>
        <dbReference type="SAM" id="MobiDB-lite"/>
    </source>
</evidence>
<dbReference type="GeneID" id="11534786"/>
<evidence type="ECO:0000256" key="8">
    <source>
        <dbReference type="PROSITE-ProRule" id="PRU00228"/>
    </source>
</evidence>
<evidence type="ECO:0000313" key="16">
    <source>
        <dbReference type="Proteomes" id="UP000005666"/>
    </source>
</evidence>
<dbReference type="InterPro" id="IPR007526">
    <property type="entry name" value="SWIRM"/>
</dbReference>
<dbReference type="PROSITE" id="PS51293">
    <property type="entry name" value="SANT"/>
    <property type="match status" value="1"/>
</dbReference>
<proteinExistence type="predicted"/>
<dbReference type="RefSeq" id="XP_003684387.1">
    <property type="nucleotide sequence ID" value="XM_003684339.1"/>
</dbReference>
<evidence type="ECO:0000256" key="7">
    <source>
        <dbReference type="ARBA" id="ARBA00023242"/>
    </source>
</evidence>
<keyword evidence="2 8" id="KW-0863">Zinc-finger</keyword>
<evidence type="ECO:0000256" key="6">
    <source>
        <dbReference type="ARBA" id="ARBA00023163"/>
    </source>
</evidence>
<evidence type="ECO:0000259" key="11">
    <source>
        <dbReference type="PROSITE" id="PS50090"/>
    </source>
</evidence>
<keyword evidence="16" id="KW-1185">Reference proteome</keyword>
<dbReference type="AlphaFoldDB" id="G8BPM2"/>
<evidence type="ECO:0000256" key="9">
    <source>
        <dbReference type="SAM" id="Coils"/>
    </source>
</evidence>
<dbReference type="Gene3D" id="1.10.10.60">
    <property type="entry name" value="Homeodomain-like"/>
    <property type="match status" value="1"/>
</dbReference>
<dbReference type="Proteomes" id="UP000005666">
    <property type="component" value="Chromosome 2"/>
</dbReference>
<dbReference type="KEGG" id="tpf:TPHA_0B02810"/>
<dbReference type="GO" id="GO:0006338">
    <property type="term" value="P:chromatin remodeling"/>
    <property type="evidence" value="ECO:0007669"/>
    <property type="project" value="UniProtKB-ARBA"/>
</dbReference>
<name>G8BPM2_TETPH</name>
<dbReference type="HOGENOM" id="CLU_004447_3_2_1"/>
<evidence type="ECO:0000256" key="3">
    <source>
        <dbReference type="ARBA" id="ARBA00022833"/>
    </source>
</evidence>
<evidence type="ECO:0000256" key="2">
    <source>
        <dbReference type="ARBA" id="ARBA00022771"/>
    </source>
</evidence>
<dbReference type="PROSITE" id="PS50090">
    <property type="entry name" value="MYB_LIKE"/>
    <property type="match status" value="1"/>
</dbReference>
<dbReference type="GO" id="GO:0045893">
    <property type="term" value="P:positive regulation of DNA-templated transcription"/>
    <property type="evidence" value="ECO:0007669"/>
    <property type="project" value="TreeGrafter"/>
</dbReference>
<evidence type="ECO:0000259" key="13">
    <source>
        <dbReference type="PROSITE" id="PS50934"/>
    </source>
</evidence>
<dbReference type="Pfam" id="PF00249">
    <property type="entry name" value="Myb_DNA-binding"/>
    <property type="match status" value="1"/>
</dbReference>
<keyword evidence="4" id="KW-0805">Transcription regulation</keyword>
<feature type="region of interest" description="Disordered" evidence="10">
    <location>
        <begin position="507"/>
        <end position="537"/>
    </location>
</feature>
<dbReference type="GO" id="GO:0042393">
    <property type="term" value="F:histone binding"/>
    <property type="evidence" value="ECO:0007669"/>
    <property type="project" value="TreeGrafter"/>
</dbReference>
<dbReference type="GO" id="GO:0016514">
    <property type="term" value="C:SWI/SNF complex"/>
    <property type="evidence" value="ECO:0007669"/>
    <property type="project" value="TreeGrafter"/>
</dbReference>
<dbReference type="Gene3D" id="1.10.10.10">
    <property type="entry name" value="Winged helix-like DNA-binding domain superfamily/Winged helix DNA-binding domain"/>
    <property type="match status" value="1"/>
</dbReference>
<dbReference type="GO" id="GO:0008270">
    <property type="term" value="F:zinc ion binding"/>
    <property type="evidence" value="ECO:0007669"/>
    <property type="project" value="UniProtKB-KW"/>
</dbReference>
<dbReference type="SUPFAM" id="SSF46689">
    <property type="entry name" value="Homeodomain-like"/>
    <property type="match status" value="2"/>
</dbReference>
<dbReference type="CDD" id="cd02336">
    <property type="entry name" value="ZZ_RSC8"/>
    <property type="match status" value="1"/>
</dbReference>
<dbReference type="FunFam" id="1.10.10.60:FF:000014">
    <property type="entry name" value="SWI/SNF complex subunit SMARCC2 isoform C"/>
    <property type="match status" value="1"/>
</dbReference>
<feature type="domain" description="Myb-like" evidence="11">
    <location>
        <begin position="301"/>
        <end position="352"/>
    </location>
</feature>
<dbReference type="GO" id="GO:0003677">
    <property type="term" value="F:DNA binding"/>
    <property type="evidence" value="ECO:0007669"/>
    <property type="project" value="UniProtKB-KW"/>
</dbReference>
<dbReference type="CDD" id="cd00167">
    <property type="entry name" value="SANT"/>
    <property type="match status" value="1"/>
</dbReference>
<organism evidence="15 16">
    <name type="scientific">Tetrapisispora phaffii (strain ATCC 24235 / CBS 4417 / NBRC 1672 / NRRL Y-8282 / UCD 70-5)</name>
    <name type="common">Yeast</name>
    <name type="synonym">Fabospora phaffii</name>
    <dbReference type="NCBI Taxonomy" id="1071381"/>
    <lineage>
        <taxon>Eukaryota</taxon>
        <taxon>Fungi</taxon>
        <taxon>Dikarya</taxon>
        <taxon>Ascomycota</taxon>
        <taxon>Saccharomycotina</taxon>
        <taxon>Saccharomycetes</taxon>
        <taxon>Saccharomycetales</taxon>
        <taxon>Saccharomycetaceae</taxon>
        <taxon>Tetrapisispora</taxon>
    </lineage>
</organism>
<dbReference type="PANTHER" id="PTHR12802:SF150">
    <property type="entry name" value="CHROMATIN STRUCTURE-REMODELING COMPLEX PROTEIN RSC8"/>
    <property type="match status" value="1"/>
</dbReference>
<reference evidence="15 16" key="1">
    <citation type="journal article" date="2011" name="Proc. Natl. Acad. Sci. U.S.A.">
        <title>Evolutionary erosion of yeast sex chromosomes by mating-type switching accidents.</title>
        <authorList>
            <person name="Gordon J.L."/>
            <person name="Armisen D."/>
            <person name="Proux-Wera E."/>
            <person name="Oheigeartaigh S.S."/>
            <person name="Byrne K.P."/>
            <person name="Wolfe K.H."/>
        </authorList>
    </citation>
    <scope>NUCLEOTIDE SEQUENCE [LARGE SCALE GENOMIC DNA]</scope>
    <source>
        <strain evidence="16">ATCC 24235 / CBS 4417 / NBRC 1672 / NRRL Y-8282 / UCD 70-5</strain>
    </source>
</reference>
<protein>
    <recommendedName>
        <fullName evidence="17">SWIRM domain-containing protein</fullName>
    </recommendedName>
</protein>
<dbReference type="PROSITE" id="PS50135">
    <property type="entry name" value="ZF_ZZ_2"/>
    <property type="match status" value="1"/>
</dbReference>
<dbReference type="SMART" id="SM00291">
    <property type="entry name" value="ZnF_ZZ"/>
    <property type="match status" value="1"/>
</dbReference>
<dbReference type="SMART" id="SM00717">
    <property type="entry name" value="SANT"/>
    <property type="match status" value="1"/>
</dbReference>
<dbReference type="OrthoDB" id="118550at2759"/>
<keyword evidence="7" id="KW-0539">Nucleus</keyword>
<dbReference type="InterPro" id="IPR000433">
    <property type="entry name" value="Znf_ZZ"/>
</dbReference>
<dbReference type="Pfam" id="PF04433">
    <property type="entry name" value="SWIRM"/>
    <property type="match status" value="1"/>
</dbReference>
<feature type="domain" description="SWIRM" evidence="13">
    <location>
        <begin position="57"/>
        <end position="154"/>
    </location>
</feature>
<dbReference type="EMBL" id="HE612857">
    <property type="protein sequence ID" value="CCE61953.1"/>
    <property type="molecule type" value="Genomic_DNA"/>
</dbReference>
<dbReference type="InterPro" id="IPR017884">
    <property type="entry name" value="SANT_dom"/>
</dbReference>
<keyword evidence="3" id="KW-0862">Zinc</keyword>
<keyword evidence="6" id="KW-0804">Transcription</keyword>
<feature type="domain" description="SANT" evidence="14">
    <location>
        <begin position="304"/>
        <end position="356"/>
    </location>
</feature>
<evidence type="ECO:0000256" key="5">
    <source>
        <dbReference type="ARBA" id="ARBA00023125"/>
    </source>
</evidence>
<gene>
    <name evidence="15" type="primary">TPHA0B02810</name>
    <name evidence="15" type="ordered locus">TPHA_0B02810</name>
</gene>
<dbReference type="STRING" id="1071381.G8BPM2"/>
<accession>G8BPM2</accession>
<evidence type="ECO:0008006" key="17">
    <source>
        <dbReference type="Google" id="ProtNLM"/>
    </source>
</evidence>